<dbReference type="PROSITE" id="PS50088">
    <property type="entry name" value="ANK_REPEAT"/>
    <property type="match status" value="2"/>
</dbReference>
<reference evidence="5" key="1">
    <citation type="journal article" date="2019" name="Int. J. Syst. Evol. Microbiol.">
        <title>The Global Catalogue of Microorganisms (GCM) 10K type strain sequencing project: providing services to taxonomists for standard genome sequencing and annotation.</title>
        <authorList>
            <consortium name="The Broad Institute Genomics Platform"/>
            <consortium name="The Broad Institute Genome Sequencing Center for Infectious Disease"/>
            <person name="Wu L."/>
            <person name="Ma J."/>
        </authorList>
    </citation>
    <scope>NUCLEOTIDE SEQUENCE [LARGE SCALE GENOMIC DNA]</scope>
    <source>
        <strain evidence="5">JCM 9091</strain>
    </source>
</reference>
<gene>
    <name evidence="4" type="ORF">GCM10010448_10700</name>
</gene>
<feature type="repeat" description="ANK" evidence="3">
    <location>
        <begin position="50"/>
        <end position="84"/>
    </location>
</feature>
<feature type="repeat" description="ANK" evidence="3">
    <location>
        <begin position="17"/>
        <end position="49"/>
    </location>
</feature>
<keyword evidence="5" id="KW-1185">Reference proteome</keyword>
<proteinExistence type="predicted"/>
<dbReference type="PROSITE" id="PS50297">
    <property type="entry name" value="ANK_REP_REGION"/>
    <property type="match status" value="1"/>
</dbReference>
<evidence type="ECO:0000313" key="4">
    <source>
        <dbReference type="EMBL" id="GAA3030583.1"/>
    </source>
</evidence>
<dbReference type="Pfam" id="PF12796">
    <property type="entry name" value="Ank_2"/>
    <property type="match status" value="1"/>
</dbReference>
<dbReference type="SUPFAM" id="SSF48403">
    <property type="entry name" value="Ankyrin repeat"/>
    <property type="match status" value="1"/>
</dbReference>
<sequence length="111" mass="12046">MTGMTDEDQGLGRVSRQGWTQLHFAADEQDAAAVRSLLAAGAEVDARDEQGNTPLWQAVFTYRGDGAVLSLLVEAGADPDRANFHGVSPRRLADWRIGSDVTVHLRERPSS</sequence>
<accession>A0ABP6L5G0</accession>
<dbReference type="PANTHER" id="PTHR24171">
    <property type="entry name" value="ANKYRIN REPEAT DOMAIN-CONTAINING PROTEIN 39-RELATED"/>
    <property type="match status" value="1"/>
</dbReference>
<dbReference type="EMBL" id="BAAAUF010000009">
    <property type="protein sequence ID" value="GAA3030583.1"/>
    <property type="molecule type" value="Genomic_DNA"/>
</dbReference>
<name>A0ABP6L5G0_9ACTN</name>
<dbReference type="Gene3D" id="1.25.40.20">
    <property type="entry name" value="Ankyrin repeat-containing domain"/>
    <property type="match status" value="1"/>
</dbReference>
<keyword evidence="2 3" id="KW-0040">ANK repeat</keyword>
<dbReference type="Proteomes" id="UP001501532">
    <property type="component" value="Unassembled WGS sequence"/>
</dbReference>
<organism evidence="4 5">
    <name type="scientific">Streptomyces glomeratus</name>
    <dbReference type="NCBI Taxonomy" id="284452"/>
    <lineage>
        <taxon>Bacteria</taxon>
        <taxon>Bacillati</taxon>
        <taxon>Actinomycetota</taxon>
        <taxon>Actinomycetes</taxon>
        <taxon>Kitasatosporales</taxon>
        <taxon>Streptomycetaceae</taxon>
        <taxon>Streptomyces</taxon>
    </lineage>
</organism>
<evidence type="ECO:0000313" key="5">
    <source>
        <dbReference type="Proteomes" id="UP001501532"/>
    </source>
</evidence>
<evidence type="ECO:0000256" key="1">
    <source>
        <dbReference type="ARBA" id="ARBA00022737"/>
    </source>
</evidence>
<keyword evidence="1" id="KW-0677">Repeat</keyword>
<evidence type="ECO:0000256" key="3">
    <source>
        <dbReference type="PROSITE-ProRule" id="PRU00023"/>
    </source>
</evidence>
<evidence type="ECO:0000256" key="2">
    <source>
        <dbReference type="ARBA" id="ARBA00023043"/>
    </source>
</evidence>
<dbReference type="InterPro" id="IPR002110">
    <property type="entry name" value="Ankyrin_rpt"/>
</dbReference>
<protein>
    <recommendedName>
        <fullName evidence="6">Ankyrin repeat domain-containing protein</fullName>
    </recommendedName>
</protein>
<evidence type="ECO:0008006" key="6">
    <source>
        <dbReference type="Google" id="ProtNLM"/>
    </source>
</evidence>
<comment type="caution">
    <text evidence="4">The sequence shown here is derived from an EMBL/GenBank/DDBJ whole genome shotgun (WGS) entry which is preliminary data.</text>
</comment>
<dbReference type="SMART" id="SM00248">
    <property type="entry name" value="ANK"/>
    <property type="match status" value="2"/>
</dbReference>
<dbReference type="InterPro" id="IPR036770">
    <property type="entry name" value="Ankyrin_rpt-contain_sf"/>
</dbReference>